<dbReference type="EMBL" id="CP066308">
    <property type="protein sequence ID" value="QQE73527.1"/>
    <property type="molecule type" value="Genomic_DNA"/>
</dbReference>
<feature type="domain" description="HTH marR-type" evidence="4">
    <location>
        <begin position="1"/>
        <end position="135"/>
    </location>
</feature>
<proteinExistence type="predicted"/>
<evidence type="ECO:0000313" key="8">
    <source>
        <dbReference type="Proteomes" id="UP000677234"/>
    </source>
</evidence>
<dbReference type="PRINTS" id="PR00598">
    <property type="entry name" value="HTHMARR"/>
</dbReference>
<dbReference type="CDD" id="cd00090">
    <property type="entry name" value="HTH_ARSR"/>
    <property type="match status" value="1"/>
</dbReference>
<evidence type="ECO:0000256" key="2">
    <source>
        <dbReference type="ARBA" id="ARBA00023125"/>
    </source>
</evidence>
<dbReference type="InterPro" id="IPR000835">
    <property type="entry name" value="HTH_MarR-typ"/>
</dbReference>
<dbReference type="GO" id="GO:0003677">
    <property type="term" value="F:DNA binding"/>
    <property type="evidence" value="ECO:0007669"/>
    <property type="project" value="UniProtKB-KW"/>
</dbReference>
<dbReference type="KEGG" id="bcop:JD108_16765"/>
<sequence length="141" mass="16431">MNKPVAIRDLLKRLNKTINTIAGRELEQFGLTVPQLMVLRAIKQNSLTIGQISKAVDLSYSTVSGIIDRLEREKLVARTRDEKDRRVVWIHMTDKVKEQFDKLPIFSEAYYHTLFRDFSDDELEQIVRALEILISKLEKES</sequence>
<gene>
    <name evidence="5" type="ORF">JD108_16765</name>
    <name evidence="6" type="ORF">KDJ56_16710</name>
</gene>
<accession>A0A7T5EJ45</accession>
<dbReference type="GO" id="GO:0003700">
    <property type="term" value="F:DNA-binding transcription factor activity"/>
    <property type="evidence" value="ECO:0007669"/>
    <property type="project" value="InterPro"/>
</dbReference>
<dbReference type="Proteomes" id="UP000595847">
    <property type="component" value="Chromosome"/>
</dbReference>
<evidence type="ECO:0000259" key="4">
    <source>
        <dbReference type="PROSITE" id="PS50995"/>
    </source>
</evidence>
<dbReference type="Gene3D" id="1.10.10.10">
    <property type="entry name" value="Winged helix-like DNA-binding domain superfamily/Winged helix DNA-binding domain"/>
    <property type="match status" value="1"/>
</dbReference>
<evidence type="ECO:0000256" key="1">
    <source>
        <dbReference type="ARBA" id="ARBA00023015"/>
    </source>
</evidence>
<evidence type="ECO:0000313" key="5">
    <source>
        <dbReference type="EMBL" id="QQE73527.1"/>
    </source>
</evidence>
<dbReference type="PANTHER" id="PTHR42756:SF1">
    <property type="entry name" value="TRANSCRIPTIONAL REPRESSOR OF EMRAB OPERON"/>
    <property type="match status" value="1"/>
</dbReference>
<dbReference type="RefSeq" id="WP_198827134.1">
    <property type="nucleotide sequence ID" value="NZ_CP066308.1"/>
</dbReference>
<dbReference type="InterPro" id="IPR036388">
    <property type="entry name" value="WH-like_DNA-bd_sf"/>
</dbReference>
<dbReference type="InterPro" id="IPR036390">
    <property type="entry name" value="WH_DNA-bd_sf"/>
</dbReference>
<dbReference type="Proteomes" id="UP000677234">
    <property type="component" value="Chromosome"/>
</dbReference>
<dbReference type="SMART" id="SM00347">
    <property type="entry name" value="HTH_MARR"/>
    <property type="match status" value="1"/>
</dbReference>
<keyword evidence="1" id="KW-0805">Transcription regulation</keyword>
<dbReference type="AlphaFoldDB" id="A0A7T5EJ45"/>
<evidence type="ECO:0000313" key="7">
    <source>
        <dbReference type="Proteomes" id="UP000595847"/>
    </source>
</evidence>
<dbReference type="Pfam" id="PF12802">
    <property type="entry name" value="MarR_2"/>
    <property type="match status" value="1"/>
</dbReference>
<name>A0A7T5EJ45_9BACL</name>
<dbReference type="PROSITE" id="PS50995">
    <property type="entry name" value="HTH_MARR_2"/>
    <property type="match status" value="1"/>
</dbReference>
<reference evidence="6" key="2">
    <citation type="submission" date="2021-04" db="EMBL/GenBank/DDBJ databases">
        <title>Brevibacillus composti FJAT-54423, complete genome.</title>
        <authorList>
            <person name="Tang R."/>
        </authorList>
    </citation>
    <scope>NUCLEOTIDE SEQUENCE</scope>
    <source>
        <strain evidence="6">FJAT-54424</strain>
    </source>
</reference>
<reference evidence="5 7" key="1">
    <citation type="submission" date="2020-12" db="EMBL/GenBank/DDBJ databases">
        <title>strain FJAT-54423T represents a novel species of the genus Brevibacillus.</title>
        <authorList>
            <person name="Tang R."/>
        </authorList>
    </citation>
    <scope>NUCLEOTIDE SEQUENCE [LARGE SCALE GENOMIC DNA]</scope>
    <source>
        <strain evidence="5 7">FJAT-54423</strain>
    </source>
</reference>
<evidence type="ECO:0000256" key="3">
    <source>
        <dbReference type="ARBA" id="ARBA00023163"/>
    </source>
</evidence>
<organism evidence="5 7">
    <name type="scientific">Brevibacillus composti</name>
    <dbReference type="NCBI Taxonomy" id="2796470"/>
    <lineage>
        <taxon>Bacteria</taxon>
        <taxon>Bacillati</taxon>
        <taxon>Bacillota</taxon>
        <taxon>Bacilli</taxon>
        <taxon>Bacillales</taxon>
        <taxon>Paenibacillaceae</taxon>
        <taxon>Brevibacillus</taxon>
    </lineage>
</organism>
<dbReference type="EMBL" id="CP073708">
    <property type="protein sequence ID" value="QUO40609.1"/>
    <property type="molecule type" value="Genomic_DNA"/>
</dbReference>
<keyword evidence="8" id="KW-1185">Reference proteome</keyword>
<keyword evidence="2" id="KW-0238">DNA-binding</keyword>
<dbReference type="SUPFAM" id="SSF46785">
    <property type="entry name" value="Winged helix' DNA-binding domain"/>
    <property type="match status" value="1"/>
</dbReference>
<protein>
    <submittedName>
        <fullName evidence="5">MarR family transcriptional regulator</fullName>
    </submittedName>
</protein>
<keyword evidence="3" id="KW-0804">Transcription</keyword>
<evidence type="ECO:0000313" key="6">
    <source>
        <dbReference type="EMBL" id="QUO40609.1"/>
    </source>
</evidence>
<dbReference type="InterPro" id="IPR011991">
    <property type="entry name" value="ArsR-like_HTH"/>
</dbReference>
<dbReference type="PANTHER" id="PTHR42756">
    <property type="entry name" value="TRANSCRIPTIONAL REGULATOR, MARR"/>
    <property type="match status" value="1"/>
</dbReference>